<dbReference type="Proteomes" id="UP000279386">
    <property type="component" value="Segment"/>
</dbReference>
<evidence type="ECO:0000313" key="1">
    <source>
        <dbReference type="EMBL" id="SCA80356.1"/>
    </source>
</evidence>
<accession>A0A1C3S6U6</accession>
<dbReference type="EMBL" id="LT603033">
    <property type="protein sequence ID" value="SCA80356.1"/>
    <property type="molecule type" value="Genomic_DNA"/>
</dbReference>
<sequence length="100" mass="11497">MIQTHIKSLICTVLLGAGVLWFGQYHENTKRTNIHYNTAEVVSLGQCSESKCSFMYKTQNGEVRNGLSREPVSIGQLVYQECWEEKVRGSRCYVEYEPNM</sequence>
<organism evidence="1 2">
    <name type="scientific">Escherichia phage vB_Eco_slurp01</name>
    <dbReference type="NCBI Taxonomy" id="1874688"/>
    <lineage>
        <taxon>Viruses</taxon>
        <taxon>Duplodnaviria</taxon>
        <taxon>Heunggongvirae</taxon>
        <taxon>Uroviricota</taxon>
        <taxon>Caudoviricetes</taxon>
        <taxon>Asteriusvirus</taxon>
        <taxon>Asteriusvirus PBECO4</taxon>
    </lineage>
</organism>
<proteinExistence type="predicted"/>
<reference evidence="1 2" key="1">
    <citation type="submission" date="2016-07" db="EMBL/GenBank/DDBJ databases">
        <authorList>
            <person name="Millard A."/>
        </authorList>
    </citation>
    <scope>NUCLEOTIDE SEQUENCE [LARGE SCALE GENOMIC DNA]</scope>
</reference>
<gene>
    <name evidence="1" type="ORF">PSLUR01_00379</name>
</gene>
<protein>
    <submittedName>
        <fullName evidence="1">Uncharacterized protein</fullName>
    </submittedName>
</protein>
<evidence type="ECO:0000313" key="2">
    <source>
        <dbReference type="Proteomes" id="UP000279386"/>
    </source>
</evidence>
<name>A0A1C3S6U6_9CAUD</name>